<organism evidence="1 2">
    <name type="scientific">Microbispora catharanthi</name>
    <dbReference type="NCBI Taxonomy" id="1712871"/>
    <lineage>
        <taxon>Bacteria</taxon>
        <taxon>Bacillati</taxon>
        <taxon>Actinomycetota</taxon>
        <taxon>Actinomycetes</taxon>
        <taxon>Streptosporangiales</taxon>
        <taxon>Streptosporangiaceae</taxon>
        <taxon>Microbispora</taxon>
    </lineage>
</organism>
<comment type="caution">
    <text evidence="1">The sequence shown here is derived from an EMBL/GenBank/DDBJ whole genome shotgun (WGS) entry which is preliminary data.</text>
</comment>
<gene>
    <name evidence="1" type="ORF">FH610_011240</name>
</gene>
<proteinExistence type="predicted"/>
<keyword evidence="2" id="KW-1185">Reference proteome</keyword>
<evidence type="ECO:0000313" key="1">
    <source>
        <dbReference type="EMBL" id="KAB8185366.1"/>
    </source>
</evidence>
<name>A0A5N6BXW3_9ACTN</name>
<dbReference type="Proteomes" id="UP000313066">
    <property type="component" value="Unassembled WGS sequence"/>
</dbReference>
<dbReference type="EMBL" id="VDMA02000005">
    <property type="protein sequence ID" value="KAB8185366.1"/>
    <property type="molecule type" value="Genomic_DNA"/>
</dbReference>
<protein>
    <submittedName>
        <fullName evidence="1">Uncharacterized protein</fullName>
    </submittedName>
</protein>
<dbReference type="AlphaFoldDB" id="A0A5N6BXW3"/>
<reference evidence="1 2" key="1">
    <citation type="submission" date="2019-10" db="EMBL/GenBank/DDBJ databases">
        <title>Nonomuraea sp. nov., isolated from Phyllanthus amarus.</title>
        <authorList>
            <person name="Klykleung N."/>
            <person name="Tanasupawat S."/>
        </authorList>
    </citation>
    <scope>NUCLEOTIDE SEQUENCE [LARGE SCALE GENOMIC DNA]</scope>
    <source>
        <strain evidence="1 2">CR1-09</strain>
    </source>
</reference>
<dbReference type="PROSITE" id="PS51257">
    <property type="entry name" value="PROKAR_LIPOPROTEIN"/>
    <property type="match status" value="1"/>
</dbReference>
<dbReference type="RefSeq" id="WP_139574266.1">
    <property type="nucleotide sequence ID" value="NZ_VDMA02000005.1"/>
</dbReference>
<sequence>MRVLTRLILPMVVVSAMTSGCGAFDPRLIVNGGSGRDGPDAEVMLHDTVAHRPYSLGGWNMCLDRPGSVTITRVEPIKPYNDIVVQAFSSRPHTGPMLGNAEKPLTELGFPARSPAVTVVCEENALHTELALQYAKTGDATAGADGVRIAYTSAGRQRTVDFSLRVLLCAPGDTERCREAYEEPRTTSDDD</sequence>
<accession>A0A5N6BXW3</accession>
<evidence type="ECO:0000313" key="2">
    <source>
        <dbReference type="Proteomes" id="UP000313066"/>
    </source>
</evidence>